<accession>A0A420VGX2</accession>
<comment type="similarity">
    <text evidence="1">Belongs to the LacAB/RpiB family.</text>
</comment>
<dbReference type="NCBIfam" id="NF004051">
    <property type="entry name" value="PRK05571.1"/>
    <property type="match status" value="1"/>
</dbReference>
<dbReference type="AlphaFoldDB" id="A0A420VGX2"/>
<dbReference type="GO" id="GO:0005975">
    <property type="term" value="P:carbohydrate metabolic process"/>
    <property type="evidence" value="ECO:0007669"/>
    <property type="project" value="InterPro"/>
</dbReference>
<dbReference type="EMBL" id="AZRV01000012">
    <property type="protein sequence ID" value="RKO62790.1"/>
    <property type="molecule type" value="Genomic_DNA"/>
</dbReference>
<feature type="region of interest" description="Disordered" evidence="3">
    <location>
        <begin position="35"/>
        <end position="61"/>
    </location>
</feature>
<dbReference type="InterPro" id="IPR004785">
    <property type="entry name" value="RpiB"/>
</dbReference>
<dbReference type="GO" id="GO:0016861">
    <property type="term" value="F:intramolecular oxidoreductase activity, interconverting aldoses and ketoses"/>
    <property type="evidence" value="ECO:0007669"/>
    <property type="project" value="UniProtKB-ARBA"/>
</dbReference>
<dbReference type="PANTHER" id="PTHR43732">
    <property type="entry name" value="RIBOSE 5-PHOSPHATE ISOMERASE-RELATED"/>
    <property type="match status" value="1"/>
</dbReference>
<dbReference type="InterPro" id="IPR036569">
    <property type="entry name" value="RpiB_LacA_LacB_sf"/>
</dbReference>
<dbReference type="InterPro" id="IPR003500">
    <property type="entry name" value="RpiB_LacA_LacB"/>
</dbReference>
<evidence type="ECO:0000256" key="2">
    <source>
        <dbReference type="ARBA" id="ARBA00023235"/>
    </source>
</evidence>
<keyword evidence="2 4" id="KW-0413">Isomerase</keyword>
<protein>
    <submittedName>
        <fullName evidence="4">Ribose 5-phosphate isomerase B</fullName>
    </submittedName>
</protein>
<organism evidence="4 5">
    <name type="scientific">Caldibacillus debilis GB1</name>
    <dbReference type="NCBI Taxonomy" id="1339248"/>
    <lineage>
        <taxon>Bacteria</taxon>
        <taxon>Bacillati</taxon>
        <taxon>Bacillota</taxon>
        <taxon>Bacilli</taxon>
        <taxon>Bacillales</taxon>
        <taxon>Bacillaceae</taxon>
        <taxon>Caldibacillus</taxon>
    </lineage>
</organism>
<evidence type="ECO:0000256" key="1">
    <source>
        <dbReference type="ARBA" id="ARBA00008754"/>
    </source>
</evidence>
<dbReference type="NCBIfam" id="TIGR00689">
    <property type="entry name" value="rpiB_lacA_lacB"/>
    <property type="match status" value="1"/>
</dbReference>
<proteinExistence type="inferred from homology"/>
<evidence type="ECO:0000313" key="4">
    <source>
        <dbReference type="EMBL" id="RKO62790.1"/>
    </source>
</evidence>
<gene>
    <name evidence="4" type="ORF">Cdeb_00519</name>
</gene>
<keyword evidence="5" id="KW-1185">Reference proteome</keyword>
<evidence type="ECO:0000256" key="3">
    <source>
        <dbReference type="SAM" id="MobiDB-lite"/>
    </source>
</evidence>
<dbReference type="InterPro" id="IPR051812">
    <property type="entry name" value="SPI_LacAB/RpiB"/>
</dbReference>
<name>A0A420VGX2_9BACI</name>
<dbReference type="NCBIfam" id="TIGR01120">
    <property type="entry name" value="rpiB"/>
    <property type="match status" value="1"/>
</dbReference>
<comment type="caution">
    <text evidence="4">The sequence shown here is derived from an EMBL/GenBank/DDBJ whole genome shotgun (WGS) entry which is preliminary data.</text>
</comment>
<evidence type="ECO:0000313" key="5">
    <source>
        <dbReference type="Proteomes" id="UP000286235"/>
    </source>
</evidence>
<dbReference type="PANTHER" id="PTHR43732:SF1">
    <property type="entry name" value="RIBOSE 5-PHOSPHATE ISOMERASE"/>
    <property type="match status" value="1"/>
</dbReference>
<dbReference type="Proteomes" id="UP000286235">
    <property type="component" value="Unassembled WGS sequence"/>
</dbReference>
<sequence>MSHPAGAPAWQRQAARLPVPNIAGFPPGFFRRLAPRGKKGRNLSPEGLFGRRPGGPLYDGDSARGRRPIKCVFGQCPAAVRNEGFLQLYIFRTYAKIKAESTKKAVSEMKVAIASDHGGIHIREEIKKLLEELNIEYEDFGCDCETSVDYPDYAFPVAEKVAKGEFDRGILICGTGIGMSIAANKVKGIRCALCHDVFSAKATREHNDSNILAMGERVIGPGLAREIAKVWLTTPFTGGRHAKRIDKIAKYEEANL</sequence>
<reference evidence="4 5" key="1">
    <citation type="submission" date="2013-12" db="EMBL/GenBank/DDBJ databases">
        <title>Genome and proteome characterization of Caldibacillus debilis GB1 derived from a cellulolytic aero-tolerant co-culture.</title>
        <authorList>
            <person name="Wushke S.T."/>
            <person name="Zhang X."/>
            <person name="Fristensky B."/>
            <person name="Wilkins J.A."/>
            <person name="Levin D.B."/>
            <person name="Sparling R."/>
        </authorList>
    </citation>
    <scope>NUCLEOTIDE SEQUENCE [LARGE SCALE GENOMIC DNA]</scope>
    <source>
        <strain evidence="4 5">GB1</strain>
    </source>
</reference>
<dbReference type="Gene3D" id="3.40.1400.10">
    <property type="entry name" value="Sugar-phosphate isomerase, RpiB/LacA/LacB"/>
    <property type="match status" value="1"/>
</dbReference>
<dbReference type="SUPFAM" id="SSF89623">
    <property type="entry name" value="Ribose/Galactose isomerase RpiB/AlsB"/>
    <property type="match status" value="1"/>
</dbReference>
<dbReference type="Pfam" id="PF02502">
    <property type="entry name" value="LacAB_rpiB"/>
    <property type="match status" value="1"/>
</dbReference>